<sequence length="108" mass="11722">MREVDVKGPCKAPIEIQVDGTIQAPADPSQLHGVEKWVSIGYVSHFTFLGHGIFYGEGATAWKQNDCTKNENCVRRSMAIAPDESPNTAGIHIGRSNDVKVLNSKLAT</sequence>
<dbReference type="GO" id="GO:0004650">
    <property type="term" value="F:polygalacturonase activity"/>
    <property type="evidence" value="ECO:0007669"/>
    <property type="project" value="InterPro"/>
</dbReference>
<evidence type="ECO:0000256" key="3">
    <source>
        <dbReference type="ARBA" id="ARBA00022512"/>
    </source>
</evidence>
<proteinExistence type="inferred from homology"/>
<dbReference type="InterPro" id="IPR000743">
    <property type="entry name" value="Glyco_hydro_28"/>
</dbReference>
<keyword evidence="3" id="KW-0134">Cell wall</keyword>
<evidence type="ECO:0000256" key="6">
    <source>
        <dbReference type="ARBA" id="ARBA00023295"/>
    </source>
</evidence>
<protein>
    <recommendedName>
        <fullName evidence="11">Polygalacturonase</fullName>
    </recommendedName>
</protein>
<dbReference type="InterPro" id="IPR012334">
    <property type="entry name" value="Pectin_lyas_fold"/>
</dbReference>
<evidence type="ECO:0000256" key="5">
    <source>
        <dbReference type="ARBA" id="ARBA00022801"/>
    </source>
</evidence>
<accession>A0AAV1X835</accession>
<dbReference type="Gene3D" id="2.160.20.10">
    <property type="entry name" value="Single-stranded right-handed beta-helix, Pectin lyase-like"/>
    <property type="match status" value="1"/>
</dbReference>
<organism evidence="9 10">
    <name type="scientific">Lupinus luteus</name>
    <name type="common">European yellow lupine</name>
    <dbReference type="NCBI Taxonomy" id="3873"/>
    <lineage>
        <taxon>Eukaryota</taxon>
        <taxon>Viridiplantae</taxon>
        <taxon>Streptophyta</taxon>
        <taxon>Embryophyta</taxon>
        <taxon>Tracheophyta</taxon>
        <taxon>Spermatophyta</taxon>
        <taxon>Magnoliopsida</taxon>
        <taxon>eudicotyledons</taxon>
        <taxon>Gunneridae</taxon>
        <taxon>Pentapetalae</taxon>
        <taxon>rosids</taxon>
        <taxon>fabids</taxon>
        <taxon>Fabales</taxon>
        <taxon>Fabaceae</taxon>
        <taxon>Papilionoideae</taxon>
        <taxon>50 kb inversion clade</taxon>
        <taxon>genistoids sensu lato</taxon>
        <taxon>core genistoids</taxon>
        <taxon>Genisteae</taxon>
        <taxon>Lupinus</taxon>
    </lineage>
</organism>
<evidence type="ECO:0000256" key="8">
    <source>
        <dbReference type="RuleBase" id="RU361169"/>
    </source>
</evidence>
<name>A0AAV1X835_LUPLU</name>
<evidence type="ECO:0000256" key="1">
    <source>
        <dbReference type="ARBA" id="ARBA00004191"/>
    </source>
</evidence>
<comment type="subcellular location">
    <subcellularLocation>
        <location evidence="1">Secreted</location>
        <location evidence="1">Cell wall</location>
    </subcellularLocation>
</comment>
<comment type="caution">
    <text evidence="9">The sequence shown here is derived from an EMBL/GenBank/DDBJ whole genome shotgun (WGS) entry which is preliminary data.</text>
</comment>
<dbReference type="Pfam" id="PF00295">
    <property type="entry name" value="Glyco_hydro_28"/>
    <property type="match status" value="1"/>
</dbReference>
<evidence type="ECO:0008006" key="11">
    <source>
        <dbReference type="Google" id="ProtNLM"/>
    </source>
</evidence>
<keyword evidence="4" id="KW-0964">Secreted</keyword>
<evidence type="ECO:0000256" key="7">
    <source>
        <dbReference type="ARBA" id="ARBA00023316"/>
    </source>
</evidence>
<dbReference type="EMBL" id="CAXHTB010000013">
    <property type="protein sequence ID" value="CAL0317414.1"/>
    <property type="molecule type" value="Genomic_DNA"/>
</dbReference>
<reference evidence="9 10" key="1">
    <citation type="submission" date="2024-03" db="EMBL/GenBank/DDBJ databases">
        <authorList>
            <person name="Martinez-Hernandez J."/>
        </authorList>
    </citation>
    <scope>NUCLEOTIDE SEQUENCE [LARGE SCALE GENOMIC DNA]</scope>
</reference>
<keyword evidence="5 8" id="KW-0378">Hydrolase</keyword>
<dbReference type="GO" id="GO:0071555">
    <property type="term" value="P:cell wall organization"/>
    <property type="evidence" value="ECO:0007669"/>
    <property type="project" value="UniProtKB-KW"/>
</dbReference>
<evidence type="ECO:0000256" key="4">
    <source>
        <dbReference type="ARBA" id="ARBA00022525"/>
    </source>
</evidence>
<keyword evidence="7" id="KW-0961">Cell wall biogenesis/degradation</keyword>
<keyword evidence="6 8" id="KW-0326">Glycosidase</keyword>
<keyword evidence="10" id="KW-1185">Reference proteome</keyword>
<dbReference type="AlphaFoldDB" id="A0AAV1X835"/>
<comment type="similarity">
    <text evidence="2 8">Belongs to the glycosyl hydrolase 28 family.</text>
</comment>
<dbReference type="PANTHER" id="PTHR31375">
    <property type="match status" value="1"/>
</dbReference>
<dbReference type="SUPFAM" id="SSF51126">
    <property type="entry name" value="Pectin lyase-like"/>
    <property type="match status" value="1"/>
</dbReference>
<evidence type="ECO:0000256" key="2">
    <source>
        <dbReference type="ARBA" id="ARBA00008834"/>
    </source>
</evidence>
<evidence type="ECO:0000313" key="9">
    <source>
        <dbReference type="EMBL" id="CAL0317414.1"/>
    </source>
</evidence>
<dbReference type="GO" id="GO:0005975">
    <property type="term" value="P:carbohydrate metabolic process"/>
    <property type="evidence" value="ECO:0007669"/>
    <property type="project" value="InterPro"/>
</dbReference>
<evidence type="ECO:0000313" key="10">
    <source>
        <dbReference type="Proteomes" id="UP001497480"/>
    </source>
</evidence>
<dbReference type="Proteomes" id="UP001497480">
    <property type="component" value="Unassembled WGS sequence"/>
</dbReference>
<gene>
    <name evidence="9" type="ORF">LLUT_LOCUS18474</name>
</gene>
<dbReference type="InterPro" id="IPR011050">
    <property type="entry name" value="Pectin_lyase_fold/virulence"/>
</dbReference>